<evidence type="ECO:0000313" key="1">
    <source>
        <dbReference type="EMBL" id="KAK4125774.1"/>
    </source>
</evidence>
<dbReference type="GeneID" id="87833708"/>
<comment type="caution">
    <text evidence="1">The sequence shown here is derived from an EMBL/GenBank/DDBJ whole genome shotgun (WGS) entry which is preliminary data.</text>
</comment>
<organism evidence="1 2">
    <name type="scientific">Parathielavia appendiculata</name>
    <dbReference type="NCBI Taxonomy" id="2587402"/>
    <lineage>
        <taxon>Eukaryota</taxon>
        <taxon>Fungi</taxon>
        <taxon>Dikarya</taxon>
        <taxon>Ascomycota</taxon>
        <taxon>Pezizomycotina</taxon>
        <taxon>Sordariomycetes</taxon>
        <taxon>Sordariomycetidae</taxon>
        <taxon>Sordariales</taxon>
        <taxon>Chaetomiaceae</taxon>
        <taxon>Parathielavia</taxon>
    </lineage>
</organism>
<accession>A0AAN6U414</accession>
<dbReference type="AlphaFoldDB" id="A0AAN6U414"/>
<gene>
    <name evidence="1" type="ORF">N657DRAFT_688458</name>
</gene>
<dbReference type="EMBL" id="MU853225">
    <property type="protein sequence ID" value="KAK4125774.1"/>
    <property type="molecule type" value="Genomic_DNA"/>
</dbReference>
<keyword evidence="2" id="KW-1185">Reference proteome</keyword>
<proteinExistence type="predicted"/>
<reference evidence="1" key="2">
    <citation type="submission" date="2023-05" db="EMBL/GenBank/DDBJ databases">
        <authorList>
            <consortium name="Lawrence Berkeley National Laboratory"/>
            <person name="Steindorff A."/>
            <person name="Hensen N."/>
            <person name="Bonometti L."/>
            <person name="Westerberg I."/>
            <person name="Brannstrom I.O."/>
            <person name="Guillou S."/>
            <person name="Cros-Aarteil S."/>
            <person name="Calhoun S."/>
            <person name="Haridas S."/>
            <person name="Kuo A."/>
            <person name="Mondo S."/>
            <person name="Pangilinan J."/>
            <person name="Riley R."/>
            <person name="Labutti K."/>
            <person name="Andreopoulos B."/>
            <person name="Lipzen A."/>
            <person name="Chen C."/>
            <person name="Yanf M."/>
            <person name="Daum C."/>
            <person name="Ng V."/>
            <person name="Clum A."/>
            <person name="Ohm R."/>
            <person name="Martin F."/>
            <person name="Silar P."/>
            <person name="Natvig D."/>
            <person name="Lalanne C."/>
            <person name="Gautier V."/>
            <person name="Ament-Velasquez S.L."/>
            <person name="Kruys A."/>
            <person name="Hutchinson M.I."/>
            <person name="Powell A.J."/>
            <person name="Barry K."/>
            <person name="Miller A.N."/>
            <person name="Grigoriev I.V."/>
            <person name="Debuchy R."/>
            <person name="Gladieux P."/>
            <person name="Thoren M.H."/>
            <person name="Johannesson H."/>
        </authorList>
    </citation>
    <scope>NUCLEOTIDE SEQUENCE</scope>
    <source>
        <strain evidence="1">CBS 731.68</strain>
    </source>
</reference>
<name>A0AAN6U414_9PEZI</name>
<dbReference type="RefSeq" id="XP_062649545.1">
    <property type="nucleotide sequence ID" value="XM_062796940.1"/>
</dbReference>
<evidence type="ECO:0000313" key="2">
    <source>
        <dbReference type="Proteomes" id="UP001302602"/>
    </source>
</evidence>
<sequence>MINKVTKVKSLKELANDKYLGRRGNYQESHGKTDIVAVSMPEIPMRGAEDRCDTLIRRRLRGEIKRILDKLKENTQCTLEELIKTAEEFNLEIPDEYRPRSKPWWFPKPDALGMENLDNTLDLDEVISNMHDLTARAK</sequence>
<protein>
    <submittedName>
        <fullName evidence="1">Uncharacterized protein</fullName>
    </submittedName>
</protein>
<reference evidence="1" key="1">
    <citation type="journal article" date="2023" name="Mol. Phylogenet. Evol.">
        <title>Genome-scale phylogeny and comparative genomics of the fungal order Sordariales.</title>
        <authorList>
            <person name="Hensen N."/>
            <person name="Bonometti L."/>
            <person name="Westerberg I."/>
            <person name="Brannstrom I.O."/>
            <person name="Guillou S."/>
            <person name="Cros-Aarteil S."/>
            <person name="Calhoun S."/>
            <person name="Haridas S."/>
            <person name="Kuo A."/>
            <person name="Mondo S."/>
            <person name="Pangilinan J."/>
            <person name="Riley R."/>
            <person name="LaButti K."/>
            <person name="Andreopoulos B."/>
            <person name="Lipzen A."/>
            <person name="Chen C."/>
            <person name="Yan M."/>
            <person name="Daum C."/>
            <person name="Ng V."/>
            <person name="Clum A."/>
            <person name="Steindorff A."/>
            <person name="Ohm R.A."/>
            <person name="Martin F."/>
            <person name="Silar P."/>
            <person name="Natvig D.O."/>
            <person name="Lalanne C."/>
            <person name="Gautier V."/>
            <person name="Ament-Velasquez S.L."/>
            <person name="Kruys A."/>
            <person name="Hutchinson M.I."/>
            <person name="Powell A.J."/>
            <person name="Barry K."/>
            <person name="Miller A.N."/>
            <person name="Grigoriev I.V."/>
            <person name="Debuchy R."/>
            <person name="Gladieux P."/>
            <person name="Hiltunen Thoren M."/>
            <person name="Johannesson H."/>
        </authorList>
    </citation>
    <scope>NUCLEOTIDE SEQUENCE</scope>
    <source>
        <strain evidence="1">CBS 731.68</strain>
    </source>
</reference>
<dbReference type="Proteomes" id="UP001302602">
    <property type="component" value="Unassembled WGS sequence"/>
</dbReference>